<keyword evidence="2" id="KW-1185">Reference proteome</keyword>
<evidence type="ECO:0000313" key="2">
    <source>
        <dbReference type="Proteomes" id="UP001183202"/>
    </source>
</evidence>
<name>A0ABU2ND07_9PSEU</name>
<gene>
    <name evidence="1" type="ORF">RM445_19055</name>
</gene>
<comment type="caution">
    <text evidence="1">The sequence shown here is derived from an EMBL/GenBank/DDBJ whole genome shotgun (WGS) entry which is preliminary data.</text>
</comment>
<organism evidence="1 2">
    <name type="scientific">Pseudonocardia charpentierae</name>
    <dbReference type="NCBI Taxonomy" id="3075545"/>
    <lineage>
        <taxon>Bacteria</taxon>
        <taxon>Bacillati</taxon>
        <taxon>Actinomycetota</taxon>
        <taxon>Actinomycetes</taxon>
        <taxon>Pseudonocardiales</taxon>
        <taxon>Pseudonocardiaceae</taxon>
        <taxon>Pseudonocardia</taxon>
    </lineage>
</organism>
<evidence type="ECO:0000313" key="1">
    <source>
        <dbReference type="EMBL" id="MDT0351631.1"/>
    </source>
</evidence>
<sequence>MGSASPQRVEGVDLVAGLDSRPDLTAMTPIEFEHFVRQLFEALGLEGWTTELTGNDGVAGS</sequence>
<dbReference type="RefSeq" id="WP_311558024.1">
    <property type="nucleotide sequence ID" value="NZ_JAVREJ010000013.1"/>
</dbReference>
<reference evidence="2" key="1">
    <citation type="submission" date="2023-07" db="EMBL/GenBank/DDBJ databases">
        <title>30 novel species of actinomycetes from the DSMZ collection.</title>
        <authorList>
            <person name="Nouioui I."/>
        </authorList>
    </citation>
    <scope>NUCLEOTIDE SEQUENCE [LARGE SCALE GENOMIC DNA]</scope>
    <source>
        <strain evidence="2">DSM 45834</strain>
    </source>
</reference>
<protein>
    <submittedName>
        <fullName evidence="1">Uncharacterized protein</fullName>
    </submittedName>
</protein>
<accession>A0ABU2ND07</accession>
<dbReference type="Proteomes" id="UP001183202">
    <property type="component" value="Unassembled WGS sequence"/>
</dbReference>
<dbReference type="EMBL" id="JAVREJ010000013">
    <property type="protein sequence ID" value="MDT0351631.1"/>
    <property type="molecule type" value="Genomic_DNA"/>
</dbReference>
<proteinExistence type="predicted"/>